<dbReference type="NCBIfam" id="TIGR00745">
    <property type="entry name" value="apbA_panE"/>
    <property type="match status" value="1"/>
</dbReference>
<evidence type="ECO:0000256" key="5">
    <source>
        <dbReference type="SAM" id="SignalP"/>
    </source>
</evidence>
<name>A0ABV8Q5F5_9MICO</name>
<dbReference type="PANTHER" id="PTHR21708:SF26">
    <property type="entry name" value="2-DEHYDROPANTOATE 2-REDUCTASE"/>
    <property type="match status" value="1"/>
</dbReference>
<comment type="similarity">
    <text evidence="1 4">Belongs to the ketopantoate reductase family.</text>
</comment>
<accession>A0ABV8Q5F5</accession>
<comment type="caution">
    <text evidence="8">The sequence shown here is derived from an EMBL/GenBank/DDBJ whole genome shotgun (WGS) entry which is preliminary data.</text>
</comment>
<comment type="function">
    <text evidence="4">Catalyzes the NADPH-dependent reduction of ketopantoate into pantoic acid.</text>
</comment>
<dbReference type="InterPro" id="IPR003710">
    <property type="entry name" value="ApbA"/>
</dbReference>
<evidence type="ECO:0000256" key="4">
    <source>
        <dbReference type="RuleBase" id="RU362068"/>
    </source>
</evidence>
<organism evidence="8 9">
    <name type="scientific">Gryllotalpicola reticulitermitis</name>
    <dbReference type="NCBI Taxonomy" id="1184153"/>
    <lineage>
        <taxon>Bacteria</taxon>
        <taxon>Bacillati</taxon>
        <taxon>Actinomycetota</taxon>
        <taxon>Actinomycetes</taxon>
        <taxon>Micrococcales</taxon>
        <taxon>Microbacteriaceae</taxon>
        <taxon>Gryllotalpicola</taxon>
    </lineage>
</organism>
<dbReference type="InterPro" id="IPR036291">
    <property type="entry name" value="NAD(P)-bd_dom_sf"/>
</dbReference>
<dbReference type="InterPro" id="IPR013328">
    <property type="entry name" value="6PGD_dom2"/>
</dbReference>
<dbReference type="Proteomes" id="UP001595900">
    <property type="component" value="Unassembled WGS sequence"/>
</dbReference>
<sequence length="313" mass="32171">MRVLIVGVGAVGGFFGAALAQAGADVTFLARGRRLEQLRASGVEIVQTDASRTATPVNAVPAAELEGPYDLVILAVKGTAVEPAIADIRSHLGPDTAILPLLNGIAHLATLTRLVGAPRVLGGVGIVATELLDDGSILQLAPAASITFGELDGTRSARVETIARLFAPAAFDSAISTTIEQDMWEKWFFMATGGASTVLLGGDVGEIADASGGASVVLDIIAEAAATAASAGHAIRPEAVNRVTATLTTAGSPFTTSLYRDFRAGRAAESEPILGDLVAVAERGQLQVPLLRAAAVRLRTHNARVAAKAQERR</sequence>
<proteinExistence type="inferred from homology"/>
<comment type="catalytic activity">
    <reaction evidence="4">
        <text>(R)-pantoate + NADP(+) = 2-dehydropantoate + NADPH + H(+)</text>
        <dbReference type="Rhea" id="RHEA:16233"/>
        <dbReference type="ChEBI" id="CHEBI:11561"/>
        <dbReference type="ChEBI" id="CHEBI:15378"/>
        <dbReference type="ChEBI" id="CHEBI:15980"/>
        <dbReference type="ChEBI" id="CHEBI:57783"/>
        <dbReference type="ChEBI" id="CHEBI:58349"/>
        <dbReference type="EC" id="1.1.1.169"/>
    </reaction>
</comment>
<feature type="signal peptide" evidence="5">
    <location>
        <begin position="1"/>
        <end position="20"/>
    </location>
</feature>
<dbReference type="EMBL" id="JBHSCN010000003">
    <property type="protein sequence ID" value="MFC4242667.1"/>
    <property type="molecule type" value="Genomic_DNA"/>
</dbReference>
<dbReference type="InterPro" id="IPR013332">
    <property type="entry name" value="KPR_N"/>
</dbReference>
<dbReference type="Gene3D" id="3.40.50.720">
    <property type="entry name" value="NAD(P)-binding Rossmann-like Domain"/>
    <property type="match status" value="1"/>
</dbReference>
<evidence type="ECO:0000259" key="7">
    <source>
        <dbReference type="Pfam" id="PF08546"/>
    </source>
</evidence>
<dbReference type="SUPFAM" id="SSF51735">
    <property type="entry name" value="NAD(P)-binding Rossmann-fold domains"/>
    <property type="match status" value="1"/>
</dbReference>
<evidence type="ECO:0000313" key="8">
    <source>
        <dbReference type="EMBL" id="MFC4242667.1"/>
    </source>
</evidence>
<evidence type="ECO:0000256" key="3">
    <source>
        <dbReference type="ARBA" id="ARBA00023002"/>
    </source>
</evidence>
<keyword evidence="4" id="KW-0566">Pantothenate biosynthesis</keyword>
<dbReference type="Pfam" id="PF02558">
    <property type="entry name" value="ApbA"/>
    <property type="match status" value="1"/>
</dbReference>
<evidence type="ECO:0000256" key="1">
    <source>
        <dbReference type="ARBA" id="ARBA00007870"/>
    </source>
</evidence>
<gene>
    <name evidence="8" type="ORF">ACFOYW_04715</name>
</gene>
<evidence type="ECO:0000313" key="9">
    <source>
        <dbReference type="Proteomes" id="UP001595900"/>
    </source>
</evidence>
<keyword evidence="2 4" id="KW-0521">NADP</keyword>
<dbReference type="InterPro" id="IPR008927">
    <property type="entry name" value="6-PGluconate_DH-like_C_sf"/>
</dbReference>
<dbReference type="Pfam" id="PF08546">
    <property type="entry name" value="ApbA_C"/>
    <property type="match status" value="1"/>
</dbReference>
<comment type="pathway">
    <text evidence="4">Cofactor biosynthesis; (R)-pantothenate biosynthesis; (R)-pantoate from 3-methyl-2-oxobutanoate: step 2/2.</text>
</comment>
<dbReference type="EC" id="1.1.1.169" evidence="4"/>
<dbReference type="InterPro" id="IPR051402">
    <property type="entry name" value="KPR-Related"/>
</dbReference>
<evidence type="ECO:0000259" key="6">
    <source>
        <dbReference type="Pfam" id="PF02558"/>
    </source>
</evidence>
<keyword evidence="5" id="KW-0732">Signal</keyword>
<protein>
    <recommendedName>
        <fullName evidence="4">2-dehydropantoate 2-reductase</fullName>
        <ecNumber evidence="4">1.1.1.169</ecNumber>
    </recommendedName>
    <alternativeName>
        <fullName evidence="4">Ketopantoate reductase</fullName>
    </alternativeName>
</protein>
<dbReference type="InterPro" id="IPR013752">
    <property type="entry name" value="KPA_reductase"/>
</dbReference>
<dbReference type="GO" id="GO:0008677">
    <property type="term" value="F:2-dehydropantoate 2-reductase activity"/>
    <property type="evidence" value="ECO:0007669"/>
    <property type="project" value="UniProtKB-EC"/>
</dbReference>
<evidence type="ECO:0000256" key="2">
    <source>
        <dbReference type="ARBA" id="ARBA00022857"/>
    </source>
</evidence>
<dbReference type="SUPFAM" id="SSF48179">
    <property type="entry name" value="6-phosphogluconate dehydrogenase C-terminal domain-like"/>
    <property type="match status" value="1"/>
</dbReference>
<feature type="domain" description="Ketopantoate reductase N-terminal" evidence="6">
    <location>
        <begin position="3"/>
        <end position="152"/>
    </location>
</feature>
<feature type="chain" id="PRO_5045141433" description="2-dehydropantoate 2-reductase" evidence="5">
    <location>
        <begin position="21"/>
        <end position="313"/>
    </location>
</feature>
<reference evidence="9" key="1">
    <citation type="journal article" date="2019" name="Int. J. Syst. Evol. Microbiol.">
        <title>The Global Catalogue of Microorganisms (GCM) 10K type strain sequencing project: providing services to taxonomists for standard genome sequencing and annotation.</title>
        <authorList>
            <consortium name="The Broad Institute Genomics Platform"/>
            <consortium name="The Broad Institute Genome Sequencing Center for Infectious Disease"/>
            <person name="Wu L."/>
            <person name="Ma J."/>
        </authorList>
    </citation>
    <scope>NUCLEOTIDE SEQUENCE [LARGE SCALE GENOMIC DNA]</scope>
    <source>
        <strain evidence="9">CGMCC 1.10363</strain>
    </source>
</reference>
<dbReference type="PANTHER" id="PTHR21708">
    <property type="entry name" value="PROBABLE 2-DEHYDROPANTOATE 2-REDUCTASE"/>
    <property type="match status" value="1"/>
</dbReference>
<keyword evidence="9" id="KW-1185">Reference proteome</keyword>
<keyword evidence="3 4" id="KW-0560">Oxidoreductase</keyword>
<dbReference type="RefSeq" id="WP_390227541.1">
    <property type="nucleotide sequence ID" value="NZ_JBHSCN010000003.1"/>
</dbReference>
<dbReference type="Gene3D" id="1.10.1040.10">
    <property type="entry name" value="N-(1-d-carboxylethyl)-l-norvaline Dehydrogenase, domain 2"/>
    <property type="match status" value="1"/>
</dbReference>
<feature type="domain" description="Ketopantoate reductase C-terminal" evidence="7">
    <location>
        <begin position="179"/>
        <end position="297"/>
    </location>
</feature>